<dbReference type="PRINTS" id="PR00385">
    <property type="entry name" value="P450"/>
</dbReference>
<dbReference type="GO" id="GO:0005506">
    <property type="term" value="F:iron ion binding"/>
    <property type="evidence" value="ECO:0007669"/>
    <property type="project" value="InterPro"/>
</dbReference>
<evidence type="ECO:0000256" key="4">
    <source>
        <dbReference type="ARBA" id="ARBA00023002"/>
    </source>
</evidence>
<feature type="binding site" description="axial binding residue" evidence="7">
    <location>
        <position position="438"/>
    </location>
    <ligand>
        <name>heme</name>
        <dbReference type="ChEBI" id="CHEBI:30413"/>
    </ligand>
    <ligandPart>
        <name>Fe</name>
        <dbReference type="ChEBI" id="CHEBI:18248"/>
    </ligandPart>
</feature>
<gene>
    <name evidence="10" type="ORF">MGAL_10B039188</name>
</gene>
<dbReference type="OrthoDB" id="6081913at2759"/>
<evidence type="ECO:0000256" key="7">
    <source>
        <dbReference type="PIRSR" id="PIRSR602401-1"/>
    </source>
</evidence>
<feature type="transmembrane region" description="Helical" evidence="9">
    <location>
        <begin position="6"/>
        <end position="26"/>
    </location>
</feature>
<keyword evidence="9" id="KW-0812">Transmembrane</keyword>
<dbReference type="InterPro" id="IPR050182">
    <property type="entry name" value="Cytochrome_P450_fam2"/>
</dbReference>
<keyword evidence="6 8" id="KW-0503">Monooxygenase</keyword>
<evidence type="ECO:0000256" key="3">
    <source>
        <dbReference type="ARBA" id="ARBA00022723"/>
    </source>
</evidence>
<dbReference type="EMBL" id="UYJE01001019">
    <property type="protein sequence ID" value="VDH98518.1"/>
    <property type="molecule type" value="Genomic_DNA"/>
</dbReference>
<dbReference type="SUPFAM" id="SSF48264">
    <property type="entry name" value="Cytochrome P450"/>
    <property type="match status" value="1"/>
</dbReference>
<dbReference type="PRINTS" id="PR00463">
    <property type="entry name" value="EP450I"/>
</dbReference>
<proteinExistence type="inferred from homology"/>
<dbReference type="InterPro" id="IPR036396">
    <property type="entry name" value="Cyt_P450_sf"/>
</dbReference>
<dbReference type="Gene3D" id="1.10.630.10">
    <property type="entry name" value="Cytochrome P450"/>
    <property type="match status" value="1"/>
</dbReference>
<keyword evidence="3 7" id="KW-0479">Metal-binding</keyword>
<keyword evidence="9" id="KW-1133">Transmembrane helix</keyword>
<dbReference type="GO" id="GO:0020037">
    <property type="term" value="F:heme binding"/>
    <property type="evidence" value="ECO:0007669"/>
    <property type="project" value="InterPro"/>
</dbReference>
<protein>
    <submittedName>
        <fullName evidence="10">Cytochrome P450, family 2, subfamily J</fullName>
        <ecNumber evidence="10">1.14.14.1</ecNumber>
    </submittedName>
</protein>
<dbReference type="PANTHER" id="PTHR24300:SF375">
    <property type="entry name" value="CYTOCHROME P450 FAMILY"/>
    <property type="match status" value="1"/>
</dbReference>
<dbReference type="AlphaFoldDB" id="A0A8B6C268"/>
<organism evidence="10 11">
    <name type="scientific">Mytilus galloprovincialis</name>
    <name type="common">Mediterranean mussel</name>
    <dbReference type="NCBI Taxonomy" id="29158"/>
    <lineage>
        <taxon>Eukaryota</taxon>
        <taxon>Metazoa</taxon>
        <taxon>Spiralia</taxon>
        <taxon>Lophotrochozoa</taxon>
        <taxon>Mollusca</taxon>
        <taxon>Bivalvia</taxon>
        <taxon>Autobranchia</taxon>
        <taxon>Pteriomorphia</taxon>
        <taxon>Mytilida</taxon>
        <taxon>Mytiloidea</taxon>
        <taxon>Mytilidae</taxon>
        <taxon>Mytilinae</taxon>
        <taxon>Mytilus</taxon>
    </lineage>
</organism>
<dbReference type="Pfam" id="PF00067">
    <property type="entry name" value="p450"/>
    <property type="match status" value="1"/>
</dbReference>
<keyword evidence="4 8" id="KW-0560">Oxidoreductase</keyword>
<evidence type="ECO:0000256" key="2">
    <source>
        <dbReference type="ARBA" id="ARBA00010617"/>
    </source>
</evidence>
<dbReference type="Proteomes" id="UP000596742">
    <property type="component" value="Unassembled WGS sequence"/>
</dbReference>
<name>A0A8B6C268_MYTGA</name>
<sequence>MDVLFNVGYLDLIFITSSVSLLLLWVRSRRPSDYPPGPTPIPVIGNFHNLVNKDFMQSLRDLRQKHGDIFSLSLGTFWVIVVNGSDNLKEILIKRGEKTSDRPKFFVFNLVNNRGIISASGPSWKHHRTFALSKLRDFGFGKRSFESNIHEELEIFLNELEKYDEQAFDISEIIHTSMSNIVMAITLGRRFDYKDPEFSYFVQLLNENFNNGAVLGPVNFIPILEKLPIDIFGAKQMSKNAERCDAFLQNEINEHEKTLDQNNIRDFIDAYLVELRQERDTDNYFSGANLLASIGDLFAAGTETTATTIRWALMYLLNNMDIQHKMWKEINENVGSGRLPSLSDKPNLPYCEAVILESLRLGNIVPFSLPHTVSEDIYYKGMKIPKDSVIFPSLDSVVYDESLFPNSHIFNPERFIDENGKLCGQEKILTFSLGRRVCLGESLARLELFLYLTALVQRFQFLPPEGDNPPAVEGKLGVTYSPILYKIRAVRRS</sequence>
<keyword evidence="5 7" id="KW-0408">Iron</keyword>
<dbReference type="GO" id="GO:0006805">
    <property type="term" value="P:xenobiotic metabolic process"/>
    <property type="evidence" value="ECO:0007669"/>
    <property type="project" value="TreeGrafter"/>
</dbReference>
<evidence type="ECO:0000256" key="1">
    <source>
        <dbReference type="ARBA" id="ARBA00001971"/>
    </source>
</evidence>
<accession>A0A8B6C268</accession>
<dbReference type="PANTHER" id="PTHR24300">
    <property type="entry name" value="CYTOCHROME P450 508A4-RELATED"/>
    <property type="match status" value="1"/>
</dbReference>
<dbReference type="InterPro" id="IPR002401">
    <property type="entry name" value="Cyt_P450_E_grp-I"/>
</dbReference>
<evidence type="ECO:0000256" key="6">
    <source>
        <dbReference type="ARBA" id="ARBA00023033"/>
    </source>
</evidence>
<evidence type="ECO:0000313" key="11">
    <source>
        <dbReference type="Proteomes" id="UP000596742"/>
    </source>
</evidence>
<dbReference type="EC" id="1.14.14.1" evidence="10"/>
<dbReference type="InterPro" id="IPR001128">
    <property type="entry name" value="Cyt_P450"/>
</dbReference>
<evidence type="ECO:0000313" key="10">
    <source>
        <dbReference type="EMBL" id="VDH98518.1"/>
    </source>
</evidence>
<dbReference type="GO" id="GO:0006082">
    <property type="term" value="P:organic acid metabolic process"/>
    <property type="evidence" value="ECO:0007669"/>
    <property type="project" value="TreeGrafter"/>
</dbReference>
<dbReference type="InterPro" id="IPR017972">
    <property type="entry name" value="Cyt_P450_CS"/>
</dbReference>
<evidence type="ECO:0000256" key="5">
    <source>
        <dbReference type="ARBA" id="ARBA00023004"/>
    </source>
</evidence>
<dbReference type="GO" id="GO:0005737">
    <property type="term" value="C:cytoplasm"/>
    <property type="evidence" value="ECO:0007669"/>
    <property type="project" value="TreeGrafter"/>
</dbReference>
<comment type="cofactor">
    <cofactor evidence="1 7">
        <name>heme</name>
        <dbReference type="ChEBI" id="CHEBI:30413"/>
    </cofactor>
</comment>
<reference evidence="10" key="1">
    <citation type="submission" date="2018-11" db="EMBL/GenBank/DDBJ databases">
        <authorList>
            <person name="Alioto T."/>
            <person name="Alioto T."/>
        </authorList>
    </citation>
    <scope>NUCLEOTIDE SEQUENCE</scope>
</reference>
<keyword evidence="7 8" id="KW-0349">Heme</keyword>
<comment type="caution">
    <text evidence="10">The sequence shown here is derived from an EMBL/GenBank/DDBJ whole genome shotgun (WGS) entry which is preliminary data.</text>
</comment>
<keyword evidence="9" id="KW-0472">Membrane</keyword>
<comment type="similarity">
    <text evidence="2 8">Belongs to the cytochrome P450 family.</text>
</comment>
<evidence type="ECO:0000256" key="9">
    <source>
        <dbReference type="SAM" id="Phobius"/>
    </source>
</evidence>
<keyword evidence="11" id="KW-1185">Reference proteome</keyword>
<dbReference type="PROSITE" id="PS00086">
    <property type="entry name" value="CYTOCHROME_P450"/>
    <property type="match status" value="1"/>
</dbReference>
<dbReference type="GO" id="GO:0016712">
    <property type="term" value="F:oxidoreductase activity, acting on paired donors, with incorporation or reduction of molecular oxygen, reduced flavin or flavoprotein as one donor, and incorporation of one atom of oxygen"/>
    <property type="evidence" value="ECO:0007669"/>
    <property type="project" value="UniProtKB-EC"/>
</dbReference>
<evidence type="ECO:0000256" key="8">
    <source>
        <dbReference type="RuleBase" id="RU000461"/>
    </source>
</evidence>
<dbReference type="FunFam" id="1.10.630.10:FF:000036">
    <property type="entry name" value="CYtochrome P450 family"/>
    <property type="match status" value="1"/>
</dbReference>